<dbReference type="InterPro" id="IPR030379">
    <property type="entry name" value="G_SEPTIN_dom"/>
</dbReference>
<dbReference type="PANTHER" id="PTHR18884">
    <property type="entry name" value="SEPTIN"/>
    <property type="match status" value="1"/>
</dbReference>
<dbReference type="InterPro" id="IPR015943">
    <property type="entry name" value="WD40/YVTN_repeat-like_dom_sf"/>
</dbReference>
<keyword evidence="2" id="KW-0677">Repeat</keyword>
<proteinExistence type="inferred from homology"/>
<dbReference type="GO" id="GO:0032156">
    <property type="term" value="C:septin cytoskeleton"/>
    <property type="evidence" value="ECO:0007669"/>
    <property type="project" value="UniProtKB-ARBA"/>
</dbReference>
<dbReference type="InterPro" id="IPR001680">
    <property type="entry name" value="WD40_rpt"/>
</dbReference>
<evidence type="ECO:0000256" key="6">
    <source>
        <dbReference type="RuleBase" id="RU004560"/>
    </source>
</evidence>
<dbReference type="AlphaFoldDB" id="A0A2G7G1R6"/>
<dbReference type="PROSITE" id="PS00678">
    <property type="entry name" value="WD_REPEATS_1"/>
    <property type="match status" value="1"/>
</dbReference>
<dbReference type="PROSITE" id="PS51719">
    <property type="entry name" value="G_SEPTIN"/>
    <property type="match status" value="1"/>
</dbReference>
<feature type="repeat" description="WD" evidence="5">
    <location>
        <begin position="429"/>
        <end position="470"/>
    </location>
</feature>
<evidence type="ECO:0000313" key="10">
    <source>
        <dbReference type="Proteomes" id="UP000231358"/>
    </source>
</evidence>
<evidence type="ECO:0000256" key="2">
    <source>
        <dbReference type="ARBA" id="ARBA00022737"/>
    </source>
</evidence>
<keyword evidence="1 5" id="KW-0853">WD repeat</keyword>
<evidence type="ECO:0000259" key="8">
    <source>
        <dbReference type="PROSITE" id="PS51719"/>
    </source>
</evidence>
<evidence type="ECO:0000256" key="7">
    <source>
        <dbReference type="SAM" id="Coils"/>
    </source>
</evidence>
<reference evidence="9 10" key="1">
    <citation type="submission" date="2017-05" db="EMBL/GenBank/DDBJ databases">
        <title>Genome sequence for an aflatoxigenic pathogen of Argentinian peanut, Aspergillus arachidicola.</title>
        <authorList>
            <person name="Moore G."/>
            <person name="Beltz S.B."/>
            <person name="Mack B.M."/>
        </authorList>
    </citation>
    <scope>NUCLEOTIDE SEQUENCE [LARGE SCALE GENOMIC DNA]</scope>
    <source>
        <strain evidence="9 10">CBS 117610</strain>
    </source>
</reference>
<gene>
    <name evidence="9" type="ORF">AARAC_002962</name>
</gene>
<dbReference type="Pfam" id="PF00400">
    <property type="entry name" value="WD40"/>
    <property type="match status" value="5"/>
</dbReference>
<dbReference type="SUPFAM" id="SSF50978">
    <property type="entry name" value="WD40 repeat-like"/>
    <property type="match status" value="1"/>
</dbReference>
<feature type="domain" description="Septin-type G" evidence="8">
    <location>
        <begin position="28"/>
        <end position="301"/>
    </location>
</feature>
<evidence type="ECO:0000256" key="3">
    <source>
        <dbReference type="ARBA" id="ARBA00022741"/>
    </source>
</evidence>
<comment type="caution">
    <text evidence="9">The sequence shown here is derived from an EMBL/GenBank/DDBJ whole genome shotgun (WGS) entry which is preliminary data.</text>
</comment>
<dbReference type="SUPFAM" id="SSF52540">
    <property type="entry name" value="P-loop containing nucleoside triphosphate hydrolases"/>
    <property type="match status" value="1"/>
</dbReference>
<feature type="coiled-coil region" evidence="7">
    <location>
        <begin position="318"/>
        <end position="377"/>
    </location>
</feature>
<dbReference type="PROSITE" id="PS50082">
    <property type="entry name" value="WD_REPEATS_2"/>
    <property type="match status" value="2"/>
</dbReference>
<dbReference type="InterPro" id="IPR027417">
    <property type="entry name" value="P-loop_NTPase"/>
</dbReference>
<keyword evidence="3 6" id="KW-0547">Nucleotide-binding</keyword>
<dbReference type="SMART" id="SM00320">
    <property type="entry name" value="WD40"/>
    <property type="match status" value="6"/>
</dbReference>
<evidence type="ECO:0000256" key="1">
    <source>
        <dbReference type="ARBA" id="ARBA00022574"/>
    </source>
</evidence>
<organism evidence="9 10">
    <name type="scientific">Aspergillus arachidicola</name>
    <dbReference type="NCBI Taxonomy" id="656916"/>
    <lineage>
        <taxon>Eukaryota</taxon>
        <taxon>Fungi</taxon>
        <taxon>Dikarya</taxon>
        <taxon>Ascomycota</taxon>
        <taxon>Pezizomycotina</taxon>
        <taxon>Eurotiomycetes</taxon>
        <taxon>Eurotiomycetidae</taxon>
        <taxon>Eurotiales</taxon>
        <taxon>Aspergillaceae</taxon>
        <taxon>Aspergillus</taxon>
        <taxon>Aspergillus subgen. Circumdati</taxon>
    </lineage>
</organism>
<keyword evidence="7" id="KW-0175">Coiled coil</keyword>
<dbReference type="InterPro" id="IPR016491">
    <property type="entry name" value="Septin"/>
</dbReference>
<comment type="similarity">
    <text evidence="6">Belongs to the TRAFAC class TrmE-Era-EngA-EngB-Septin-like GTPase superfamily. Septin GTPase family.</text>
</comment>
<dbReference type="GO" id="GO:0005525">
    <property type="term" value="F:GTP binding"/>
    <property type="evidence" value="ECO:0007669"/>
    <property type="project" value="UniProtKB-KW"/>
</dbReference>
<dbReference type="FunFam" id="3.40.50.300:FF:000238">
    <property type="entry name" value="Cell division control 12"/>
    <property type="match status" value="1"/>
</dbReference>
<dbReference type="EMBL" id="NEXV01000221">
    <property type="protein sequence ID" value="PIG86790.1"/>
    <property type="molecule type" value="Genomic_DNA"/>
</dbReference>
<accession>A0A2G7G1R6</accession>
<evidence type="ECO:0000256" key="4">
    <source>
        <dbReference type="ARBA" id="ARBA00023134"/>
    </source>
</evidence>
<dbReference type="STRING" id="656916.A0A2G7G1R6"/>
<dbReference type="PROSITE" id="PS50294">
    <property type="entry name" value="WD_REPEATS_REGION"/>
    <property type="match status" value="2"/>
</dbReference>
<protein>
    <recommendedName>
        <fullName evidence="8">Septin-type G domain-containing protein</fullName>
    </recommendedName>
</protein>
<name>A0A2G7G1R6_9EURO</name>
<dbReference type="Pfam" id="PF00735">
    <property type="entry name" value="Septin"/>
    <property type="match status" value="1"/>
</dbReference>
<evidence type="ECO:0000256" key="5">
    <source>
        <dbReference type="PROSITE-ProRule" id="PRU00221"/>
    </source>
</evidence>
<evidence type="ECO:0000313" key="9">
    <source>
        <dbReference type="EMBL" id="PIG86790.1"/>
    </source>
</evidence>
<dbReference type="InterPro" id="IPR019775">
    <property type="entry name" value="WD40_repeat_CS"/>
</dbReference>
<dbReference type="CDD" id="cd01850">
    <property type="entry name" value="CDC_Septin"/>
    <property type="match status" value="1"/>
</dbReference>
<dbReference type="GO" id="GO:0005938">
    <property type="term" value="C:cell cortex"/>
    <property type="evidence" value="ECO:0007669"/>
    <property type="project" value="UniProtKB-ARBA"/>
</dbReference>
<dbReference type="Gene3D" id="3.40.50.300">
    <property type="entry name" value="P-loop containing nucleotide triphosphate hydrolases"/>
    <property type="match status" value="1"/>
</dbReference>
<keyword evidence="4 6" id="KW-0342">GTP-binding</keyword>
<feature type="repeat" description="WD" evidence="5">
    <location>
        <begin position="471"/>
        <end position="513"/>
    </location>
</feature>
<dbReference type="CDD" id="cd00200">
    <property type="entry name" value="WD40"/>
    <property type="match status" value="1"/>
</dbReference>
<dbReference type="Proteomes" id="UP000231358">
    <property type="component" value="Unassembled WGS sequence"/>
</dbReference>
<sequence length="693" mass="77122">MASTTETASPIGIATFPTSGIHKIVAKRGAAFTIMVAGESGLGKTTFINTLFSTTIKNYADHKRRHQKQIDRTVEIEITKAELEEKFFKVRLTVIDTPGFGDYVNNRDSWQPIIEFLDDQHESYMLQEQQPRRTDKIDMRVHACLYFIRPTGHTLKPLDIEVMKRLSSRVNLIPVIAKADTLSPADLARYKQRVKAVIEAQGIKIYTPPIEEDDEHAATHARSLMAAMPFAVIGSEKDVKTSDNRVVKGRQYAWGVAEVENEDHCDFKKLRSILIRTHMLDLIHTTEEQHYEAYRAQQMETRKFGEARPRKLDNPKFKEEEESLRKRFTEQVKVEEQRFRQWEQKLIAERDRLNKDLEATHAAIKSLEQEIESLQGSSTRSHGRPVNAVTFSSYPGTYVLTGSSDRAVHLSRAIPNKPGTETTSPIQKYEAHGYSVLDVAVAGDNSRFASVGGDRQVFLWDVEQGITVKRWSGHAARVEAVQFAGEGDSVVVSGSADTTINLWDTRSNSTKPIQTLTEASDTVSSIHVHTPTYSIASGSYDGRARIYDVRMGRTTVDVLAHPVTSVRCSTDGNALLASTLDSRIRMLDRTDGKLLQAFGNGDKGPRKTGYRNSELRIRSAFAKGDAIVLSGSETDKEDRSAQAYVYAWDVVSGELVTSVPAGEGVKVVSCVAWNEKGGCWAGGCSDGSVKIYG</sequence>
<keyword evidence="10" id="KW-1185">Reference proteome</keyword>
<dbReference type="InterPro" id="IPR036322">
    <property type="entry name" value="WD40_repeat_dom_sf"/>
</dbReference>
<dbReference type="Gene3D" id="2.130.10.10">
    <property type="entry name" value="YVTN repeat-like/Quinoprotein amine dehydrogenase"/>
    <property type="match status" value="1"/>
</dbReference>